<dbReference type="EMBL" id="DPVE01000037">
    <property type="protein sequence ID" value="HCK29114.1"/>
    <property type="molecule type" value="Genomic_DNA"/>
</dbReference>
<comment type="caution">
    <text evidence="1">The sequence shown here is derived from an EMBL/GenBank/DDBJ whole genome shotgun (WGS) entry which is preliminary data.</text>
</comment>
<organism evidence="1 2">
    <name type="scientific">Acinetobacter ursingii</name>
    <dbReference type="NCBI Taxonomy" id="108980"/>
    <lineage>
        <taxon>Bacteria</taxon>
        <taxon>Pseudomonadati</taxon>
        <taxon>Pseudomonadota</taxon>
        <taxon>Gammaproteobacteria</taxon>
        <taxon>Moraxellales</taxon>
        <taxon>Moraxellaceae</taxon>
        <taxon>Acinetobacter</taxon>
    </lineage>
</organism>
<evidence type="ECO:0000313" key="1">
    <source>
        <dbReference type="EMBL" id="HCK29114.1"/>
    </source>
</evidence>
<dbReference type="AlphaFoldDB" id="A0A3D2SK76"/>
<accession>A0A3D2SK76</accession>
<evidence type="ECO:0000313" key="2">
    <source>
        <dbReference type="Proteomes" id="UP000263596"/>
    </source>
</evidence>
<reference evidence="1 2" key="1">
    <citation type="journal article" date="2018" name="Nat. Biotechnol.">
        <title>A standardized bacterial taxonomy based on genome phylogeny substantially revises the tree of life.</title>
        <authorList>
            <person name="Parks D.H."/>
            <person name="Chuvochina M."/>
            <person name="Waite D.W."/>
            <person name="Rinke C."/>
            <person name="Skarshewski A."/>
            <person name="Chaumeil P.A."/>
            <person name="Hugenholtz P."/>
        </authorList>
    </citation>
    <scope>NUCLEOTIDE SEQUENCE [LARGE SCALE GENOMIC DNA]</scope>
    <source>
        <strain evidence="1">UBA9669</strain>
    </source>
</reference>
<dbReference type="Proteomes" id="UP000263596">
    <property type="component" value="Unassembled WGS sequence"/>
</dbReference>
<proteinExistence type="predicted"/>
<protein>
    <submittedName>
        <fullName evidence="1">Uncharacterized protein</fullName>
    </submittedName>
</protein>
<name>A0A3D2SK76_9GAMM</name>
<gene>
    <name evidence="1" type="ORF">DHW29_02205</name>
</gene>
<sequence>MKFPKQLNDMKPQERWDWHERQKQILRDAVKNGVKVELTAELLECFMFMNDLTELKHCQMIAMHNNAITAIGSALIEQDDEMRNEWLLNTFEQADDPTYQMYKDAQEFFDRKSLPFPESVLEHRQNIEKQNTIFDQDNAKFEIWYQENIVPILK</sequence>